<dbReference type="PANTHER" id="PTHR47977">
    <property type="entry name" value="RAS-RELATED PROTEIN RAB"/>
    <property type="match status" value="1"/>
</dbReference>
<dbReference type="InterPro" id="IPR001806">
    <property type="entry name" value="Small_GTPase"/>
</dbReference>
<protein>
    <submittedName>
        <fullName evidence="4">Uncharacterized protein</fullName>
    </submittedName>
</protein>
<dbReference type="EMBL" id="GIBP01009563">
    <property type="protein sequence ID" value="NDV38532.1"/>
    <property type="molecule type" value="Transcribed_RNA"/>
</dbReference>
<accession>A0A6B2LN70</accession>
<dbReference type="InterPro" id="IPR050227">
    <property type="entry name" value="Rab"/>
</dbReference>
<dbReference type="SUPFAM" id="SSF52540">
    <property type="entry name" value="P-loop containing nucleoside triphosphate hydrolases"/>
    <property type="match status" value="1"/>
</dbReference>
<keyword evidence="2" id="KW-0342">GTP-binding</keyword>
<evidence type="ECO:0000256" key="3">
    <source>
        <dbReference type="ARBA" id="ARBA00023288"/>
    </source>
</evidence>
<keyword evidence="3" id="KW-0449">Lipoprotein</keyword>
<evidence type="ECO:0000256" key="2">
    <source>
        <dbReference type="ARBA" id="ARBA00023134"/>
    </source>
</evidence>
<keyword evidence="1" id="KW-0547">Nucleotide-binding</keyword>
<dbReference type="Pfam" id="PF00071">
    <property type="entry name" value="Ras"/>
    <property type="match status" value="1"/>
</dbReference>
<sequence>MTELPEEVELNLGCVSLRLIASSGSFGFRRTRPIPWRGAKGIILCYDCQNATSFWNSLKWFQEIQRYSDYDCRIVIVETKNDADNRTVLQDAGKLLADLIGVPFFFHLLQIRCYGEGVL</sequence>
<evidence type="ECO:0000313" key="4">
    <source>
        <dbReference type="EMBL" id="NDV38532.1"/>
    </source>
</evidence>
<proteinExistence type="predicted"/>
<dbReference type="InterPro" id="IPR027417">
    <property type="entry name" value="P-loop_NTPase"/>
</dbReference>
<dbReference type="SMART" id="SM00175">
    <property type="entry name" value="RAB"/>
    <property type="match status" value="1"/>
</dbReference>
<evidence type="ECO:0000256" key="1">
    <source>
        <dbReference type="ARBA" id="ARBA00022741"/>
    </source>
</evidence>
<reference evidence="4" key="1">
    <citation type="journal article" date="2020" name="J. Eukaryot. Microbiol.">
        <title>De novo Sequencing, Assembly and Annotation of the Transcriptome for the Free-Living Testate Amoeba Arcella intermedia.</title>
        <authorList>
            <person name="Ribeiro G.M."/>
            <person name="Porfirio-Sousa A.L."/>
            <person name="Maurer-Alcala X.X."/>
            <person name="Katz L.A."/>
            <person name="Lahr D.J.G."/>
        </authorList>
    </citation>
    <scope>NUCLEOTIDE SEQUENCE</scope>
</reference>
<dbReference type="GO" id="GO:0005525">
    <property type="term" value="F:GTP binding"/>
    <property type="evidence" value="ECO:0007669"/>
    <property type="project" value="UniProtKB-KW"/>
</dbReference>
<name>A0A6B2LN70_9EUKA</name>
<organism evidence="4">
    <name type="scientific">Arcella intermedia</name>
    <dbReference type="NCBI Taxonomy" id="1963864"/>
    <lineage>
        <taxon>Eukaryota</taxon>
        <taxon>Amoebozoa</taxon>
        <taxon>Tubulinea</taxon>
        <taxon>Elardia</taxon>
        <taxon>Arcellinida</taxon>
        <taxon>Sphaerothecina</taxon>
        <taxon>Arcellidae</taxon>
        <taxon>Arcella</taxon>
    </lineage>
</organism>
<dbReference type="GO" id="GO:0003924">
    <property type="term" value="F:GTPase activity"/>
    <property type="evidence" value="ECO:0007669"/>
    <property type="project" value="InterPro"/>
</dbReference>
<dbReference type="AlphaFoldDB" id="A0A6B2LN70"/>
<dbReference type="Gene3D" id="3.40.50.300">
    <property type="entry name" value="P-loop containing nucleotide triphosphate hydrolases"/>
    <property type="match status" value="1"/>
</dbReference>
<dbReference type="PROSITE" id="PS51419">
    <property type="entry name" value="RAB"/>
    <property type="match status" value="1"/>
</dbReference>